<evidence type="ECO:0000256" key="1">
    <source>
        <dbReference type="SAM" id="MobiDB-lite"/>
    </source>
</evidence>
<name>A0ABR3UTL9_9PLEO</name>
<evidence type="ECO:0000313" key="2">
    <source>
        <dbReference type="EMBL" id="KAL1799807.1"/>
    </source>
</evidence>
<organism evidence="2 3">
    <name type="scientific">Alternaria dauci</name>
    <dbReference type="NCBI Taxonomy" id="48095"/>
    <lineage>
        <taxon>Eukaryota</taxon>
        <taxon>Fungi</taxon>
        <taxon>Dikarya</taxon>
        <taxon>Ascomycota</taxon>
        <taxon>Pezizomycotina</taxon>
        <taxon>Dothideomycetes</taxon>
        <taxon>Pleosporomycetidae</taxon>
        <taxon>Pleosporales</taxon>
        <taxon>Pleosporineae</taxon>
        <taxon>Pleosporaceae</taxon>
        <taxon>Alternaria</taxon>
        <taxon>Alternaria sect. Porri</taxon>
    </lineage>
</organism>
<accession>A0ABR3UTL9</accession>
<reference evidence="2 3" key="1">
    <citation type="submission" date="2024-09" db="EMBL/GenBank/DDBJ databases">
        <title>T2T genomes of carrot and Alternaria dauci and their utility for understanding host-pathogen interaction during carrot leaf blight disease.</title>
        <authorList>
            <person name="Liu W."/>
            <person name="Xu S."/>
            <person name="Ou C."/>
            <person name="Liu X."/>
            <person name="Zhuang F."/>
            <person name="Deng X.W."/>
        </authorList>
    </citation>
    <scope>NUCLEOTIDE SEQUENCE [LARGE SCALE GENOMIC DNA]</scope>
    <source>
        <strain evidence="2 3">A2016</strain>
    </source>
</reference>
<dbReference type="Proteomes" id="UP001578633">
    <property type="component" value="Chromosome 1"/>
</dbReference>
<dbReference type="GeneID" id="96080471"/>
<dbReference type="EMBL" id="JBHGVX010000001">
    <property type="protein sequence ID" value="KAL1799807.1"/>
    <property type="molecule type" value="Genomic_DNA"/>
</dbReference>
<dbReference type="RefSeq" id="XP_069310391.1">
    <property type="nucleotide sequence ID" value="XM_069446776.1"/>
</dbReference>
<gene>
    <name evidence="2" type="ORF">ACET3X_000149</name>
</gene>
<dbReference type="SUPFAM" id="SSF101447">
    <property type="entry name" value="Formin homology 2 domain (FH2 domain)"/>
    <property type="match status" value="1"/>
</dbReference>
<evidence type="ECO:0000313" key="3">
    <source>
        <dbReference type="Proteomes" id="UP001578633"/>
    </source>
</evidence>
<keyword evidence="3" id="KW-1185">Reference proteome</keyword>
<feature type="region of interest" description="Disordered" evidence="1">
    <location>
        <begin position="1"/>
        <end position="63"/>
    </location>
</feature>
<feature type="compositionally biased region" description="Pro residues" evidence="1">
    <location>
        <begin position="48"/>
        <end position="58"/>
    </location>
</feature>
<protein>
    <submittedName>
        <fullName evidence="2">Uncharacterized protein</fullName>
    </submittedName>
</protein>
<sequence>MVRGDDDDSDSRIDQSAKRKRRRISDKTANESMTVQRSSHDGTVHLAQPPPPPPPPPQRIFERTPTPAEDVKHHDPIISELSRPSSRATSAADFSKIISLDLTDEQAERICFIWTVIDDDIEYEFVHALSECKSFRGLLDLLEEDAEAIPSAASIISKTNVWRMTYRLGQSAKAVVLRKGTEAAFDRLQTMLAQSSIWQDHPNAKIDIELKSLSKPGSM</sequence>
<proteinExistence type="predicted"/>
<comment type="caution">
    <text evidence="2">The sequence shown here is derived from an EMBL/GenBank/DDBJ whole genome shotgun (WGS) entry which is preliminary data.</text>
</comment>